<dbReference type="PANTHER" id="PTHR12015:SF183">
    <property type="entry name" value="C-C MOTIF CHEMOKINE 3"/>
    <property type="match status" value="1"/>
</dbReference>
<dbReference type="EMBL" id="MT936340">
    <property type="protein sequence ID" value="QQL05669.1"/>
    <property type="molecule type" value="Genomic_DNA"/>
</dbReference>
<dbReference type="SUPFAM" id="SSF54117">
    <property type="entry name" value="Interleukin 8-like chemokines"/>
    <property type="match status" value="1"/>
</dbReference>
<evidence type="ECO:0000313" key="11">
    <source>
        <dbReference type="EMBL" id="AKE33045.1"/>
    </source>
</evidence>
<evidence type="ECO:0000313" key="38">
    <source>
        <dbReference type="EMBL" id="QLF96586.1"/>
    </source>
</evidence>
<dbReference type="InterPro" id="IPR039809">
    <property type="entry name" value="Chemokine_b/g/d"/>
</dbReference>
<dbReference type="EMBL" id="MK876738">
    <property type="protein sequence ID" value="QKE51838.1"/>
    <property type="molecule type" value="Genomic_DNA"/>
</dbReference>
<name>F5HFL9_HHV8</name>
<dbReference type="EMBL" id="KT271461">
    <property type="protein sequence ID" value="ALH44865.1"/>
    <property type="molecule type" value="Genomic_DNA"/>
</dbReference>
<dbReference type="EMBL" id="MK876737">
    <property type="protein sequence ID" value="QKE51751.1"/>
    <property type="molecule type" value="Genomic_DNA"/>
</dbReference>
<evidence type="ECO:0000313" key="27">
    <source>
        <dbReference type="EMBL" id="ALH45477.1"/>
    </source>
</evidence>
<evidence type="ECO:0000313" key="47">
    <source>
        <dbReference type="EMBL" id="QLI54532.1"/>
    </source>
</evidence>
<evidence type="ECO:0000313" key="48">
    <source>
        <dbReference type="EMBL" id="QLI54621.1"/>
    </source>
</evidence>
<dbReference type="InterPro" id="IPR036048">
    <property type="entry name" value="Interleukin_8-like_sf"/>
</dbReference>
<reference evidence="28" key="9">
    <citation type="submission" date="2019-11" db="EMBL/GenBank/DDBJ databases">
        <authorList>
            <person name="Goetting J."/>
            <person name="Naimo E."/>
            <person name="Schulz T.F."/>
        </authorList>
    </citation>
    <scope>NUCLEOTIDE SEQUENCE</scope>
</reference>
<evidence type="ECO:0000313" key="40">
    <source>
        <dbReference type="EMBL" id="QLF96754.1"/>
    </source>
</evidence>
<reference evidence="12" key="5">
    <citation type="journal article" date="2015" name="J. Virol.">
        <title>Whole-Genome Sequencing of Kaposi's Sarcoma-Associated Herpesvirus from Zambian Kaposi's Sarcoma Biopsy Specimens Reveals Unique Viral Diversity.</title>
        <authorList>
            <person name="Olp L.N."/>
            <person name="Jeanniard A."/>
            <person name="Marimo C."/>
            <person name="West J.T."/>
            <person name="Wood C."/>
        </authorList>
    </citation>
    <scope>NUCLEOTIDE SEQUENCE</scope>
    <source>
        <strain evidence="12">ZM004</strain>
        <strain evidence="13">ZM027</strain>
        <strain evidence="14">ZM091</strain>
        <strain evidence="15">ZM095</strain>
        <strain evidence="16">ZM102</strain>
        <strain evidence="17">ZM106</strain>
        <strain evidence="18">ZM108</strain>
        <strain evidence="19">ZM114</strain>
        <strain evidence="20">ZM116</strain>
        <strain evidence="21">ZM117</strain>
        <strain evidence="22">ZM118</strain>
        <strain evidence="23">ZM121</strain>
        <strain evidence="24">ZM123</strain>
        <strain evidence="25">ZM124</strain>
        <strain evidence="26">ZM128</strain>
        <strain evidence="27">ZM130</strain>
    </source>
</reference>
<dbReference type="EMBL" id="KT271455">
    <property type="protein sequence ID" value="ALH44338.1"/>
    <property type="molecule type" value="Genomic_DNA"/>
</dbReference>
<organismHost>
    <name type="scientific">Homo sapiens</name>
    <name type="common">Human</name>
    <dbReference type="NCBI Taxonomy" id="9606"/>
</organismHost>
<dbReference type="EMBL" id="KT271466">
    <property type="protein sequence ID" value="ALH45303.1"/>
    <property type="molecule type" value="Genomic_DNA"/>
</dbReference>
<evidence type="ECO:0000313" key="13">
    <source>
        <dbReference type="EMBL" id="ALH44250.1"/>
    </source>
</evidence>
<dbReference type="EMBL" id="MT510667">
    <property type="protein sequence ID" value="QLI56133.1"/>
    <property type="molecule type" value="Genomic_DNA"/>
</dbReference>
<evidence type="ECO:0000313" key="60">
    <source>
        <dbReference type="EMBL" id="QLI55689.1"/>
    </source>
</evidence>
<evidence type="ECO:0000313" key="58">
    <source>
        <dbReference type="EMBL" id="QLI55511.1"/>
    </source>
</evidence>
<dbReference type="Proteomes" id="UP000146550">
    <property type="component" value="Genome"/>
</dbReference>
<evidence type="ECO:0000313" key="67">
    <source>
        <dbReference type="EMBL" id="QLI56311.1"/>
    </source>
</evidence>
<comment type="similarity">
    <text evidence="2">Belongs to the intercrine beta (chemokine CC) family.</text>
</comment>
<dbReference type="Gene3D" id="2.40.50.40">
    <property type="match status" value="1"/>
</dbReference>
<evidence type="ECO:0000313" key="70">
    <source>
        <dbReference type="Proteomes" id="UP000141755"/>
    </source>
</evidence>
<dbReference type="Pfam" id="PF00048">
    <property type="entry name" value="IL8"/>
    <property type="match status" value="1"/>
</dbReference>
<dbReference type="EMBL" id="MT510650">
    <property type="protein sequence ID" value="QLI54621.1"/>
    <property type="molecule type" value="Genomic_DNA"/>
</dbReference>
<dbReference type="EMBL" id="KF588566">
    <property type="protein sequence ID" value="AKE33045.1"/>
    <property type="molecule type" value="Genomic_DNA"/>
</dbReference>
<dbReference type="EMBL" id="MT510660">
    <property type="protein sequence ID" value="QLI55511.1"/>
    <property type="molecule type" value="Genomic_DNA"/>
</dbReference>
<dbReference type="EMBL" id="HQ404500">
    <property type="protein sequence ID" value="ADQ57890.1"/>
    <property type="molecule type" value="Genomic_DNA"/>
</dbReference>
<dbReference type="EMBL" id="JX228174">
    <property type="protein sequence ID" value="AFQ99139.1"/>
    <property type="molecule type" value="Genomic_DNA"/>
</dbReference>
<evidence type="ECO:0000313" key="61">
    <source>
        <dbReference type="EMBL" id="QLI55778.1"/>
    </source>
</evidence>
<dbReference type="EMBL" id="MT510651">
    <property type="protein sequence ID" value="QLI54710.1"/>
    <property type="molecule type" value="Genomic_DNA"/>
</dbReference>
<dbReference type="EMBL" id="KT271468">
    <property type="protein sequence ID" value="ALH45477.1"/>
    <property type="molecule type" value="Genomic_DNA"/>
</dbReference>
<reference evidence="9 71" key="2">
    <citation type="journal article" date="2011" name="J. Virol.">
        <title>Kaposi's sarcoma-associated herpesvirus bacterial artificial chromosome contains a duplication of a long unique-region fragment within the terminal repeat region.</title>
        <authorList>
            <person name="Yakushko Y."/>
            <person name="Hackmann C."/>
            <person name="Gunther T."/>
            <person name="Ruckert J."/>
            <person name="Henke M."/>
            <person name="Koste L."/>
            <person name="Alkharsah K."/>
            <person name="Bohne J."/>
            <person name="Grundhoff A."/>
            <person name="Schulz T.F."/>
            <person name="Henke-Gendo C."/>
        </authorList>
    </citation>
    <scope>NUCLEOTIDE SEQUENCE [LARGE SCALE GENOMIC DNA]</scope>
    <source>
        <strain evidence="9">KSHV-BAC36</strain>
    </source>
</reference>
<dbReference type="EMBL" id="MT510670">
    <property type="protein sequence ID" value="QLI56401.1"/>
    <property type="molecule type" value="Genomic_DNA"/>
</dbReference>
<reference evidence="11 72" key="6">
    <citation type="journal article" date="2015" name="J. Virol. Methods">
        <title>Generation of high-titre virus stocks using BrK.219, a B-cell line infected stably with recombinant Kaposi's sarcoma-associated herpesvirus.</title>
        <authorList>
            <person name="Kati S."/>
            <person name="Hage E."/>
            <person name="Mynarek M."/>
            <person name="Ganzenmueller T."/>
            <person name="Indenbirken D."/>
            <person name="Grundhoff A."/>
            <person name="Schulz T.F."/>
        </authorList>
    </citation>
    <scope>NUCLEOTIDE SEQUENCE [LARGE SCALE GENOMIC DNA]</scope>
</reference>
<evidence type="ECO:0000313" key="42">
    <source>
        <dbReference type="EMBL" id="QLF96923.1"/>
    </source>
</evidence>
<evidence type="ECO:0000313" key="19">
    <source>
        <dbReference type="EMBL" id="ALH44777.1"/>
    </source>
</evidence>
<evidence type="ECO:0000313" key="35">
    <source>
        <dbReference type="EMBL" id="QKE51751.1"/>
    </source>
</evidence>
<dbReference type="FunFam" id="2.40.50.40:FF:000002">
    <property type="entry name" value="C-C motif chemokine"/>
    <property type="match status" value="1"/>
</dbReference>
<evidence type="ECO:0000313" key="12">
    <source>
        <dbReference type="EMBL" id="ALH44164.1"/>
    </source>
</evidence>
<evidence type="ECO:0000313" key="22">
    <source>
        <dbReference type="EMBL" id="ALH45041.1"/>
    </source>
</evidence>
<evidence type="ECO:0000256" key="4">
    <source>
        <dbReference type="ARBA" id="ARBA00022525"/>
    </source>
</evidence>
<reference evidence="37" key="10">
    <citation type="journal article" date="2020" name="Virus Evol.">
        <title>Dual infection and recombination of Kaposi sarcoma herpesvirus revealed by whole-genome sequence analysis of effusion samples.</title>
        <authorList>
            <person name="Cornejo Castro E.M."/>
            <person name="Marshall V."/>
            <person name="Lack J."/>
            <person name="Lurain K."/>
            <person name="Immonen T."/>
            <person name="Labo N."/>
            <person name="Fisher N.C."/>
            <person name="Ramaswami R."/>
            <person name="Wyvill K.M."/>
            <person name="Aleman K."/>
            <person name="Polizzotto M.N."/>
            <person name="Cam M."/>
            <person name="Keele B.F."/>
            <person name="Yarchoan R."/>
            <person name="Uldrick T.S."/>
            <person name="Whitby D."/>
        </authorList>
    </citation>
    <scope>NUCLEOTIDE SEQUENCE</scope>
    <source>
        <strain evidence="37">FNL002</strain>
        <strain evidence="38">FNL003</strain>
        <strain evidence="39">FNL004</strain>
        <strain evidence="40">FNL005</strain>
        <strain evidence="41">FNL006</strain>
        <strain evidence="42">FNL007</strain>
        <strain evidence="43">FNL009</strain>
        <strain evidence="44">FNL011</strain>
        <strain evidence="45">FNL014</strain>
    </source>
</reference>
<dbReference type="EMBL" id="MT510663">
    <property type="protein sequence ID" value="QLI55778.1"/>
    <property type="molecule type" value="Genomic_DNA"/>
</dbReference>
<evidence type="ECO:0000313" key="31">
    <source>
        <dbReference type="EMBL" id="QKE51403.1"/>
    </source>
</evidence>
<evidence type="ECO:0000313" key="36">
    <source>
        <dbReference type="EMBL" id="QKE51838.1"/>
    </source>
</evidence>
<evidence type="ECO:0000313" key="45">
    <source>
        <dbReference type="EMBL" id="QLF97178.1"/>
    </source>
</evidence>
<dbReference type="EMBL" id="MT510668">
    <property type="protein sequence ID" value="QLI56222.1"/>
    <property type="molecule type" value="Genomic_DNA"/>
</dbReference>
<evidence type="ECO:0000313" key="49">
    <source>
        <dbReference type="EMBL" id="QLI54710.1"/>
    </source>
</evidence>
<evidence type="ECO:0000256" key="5">
    <source>
        <dbReference type="ARBA" id="ARBA00022729"/>
    </source>
</evidence>
<sequence length="94" mass="10486">MDTKGILLVAVLTALLCLQSGDTLGASWHRPDKCCLGYQKRPLPQVLLSSWYPTSQLCSKPGVIFLTKRGRQVCADKSKDWVKKLMQQLPVTAR</sequence>
<evidence type="ECO:0000313" key="15">
    <source>
        <dbReference type="EMBL" id="ALH44426.1"/>
    </source>
</evidence>
<evidence type="ECO:0000313" key="59">
    <source>
        <dbReference type="EMBL" id="QLI55600.1"/>
    </source>
</evidence>
<evidence type="ECO:0000313" key="66">
    <source>
        <dbReference type="EMBL" id="QLI56222.1"/>
    </source>
</evidence>
<dbReference type="CDD" id="cd00272">
    <property type="entry name" value="Chemokine_CC"/>
    <property type="match status" value="1"/>
</dbReference>
<dbReference type="RefSeq" id="YP_001129362.1">
    <property type="nucleotide sequence ID" value="NC_009333.1"/>
</dbReference>
<dbReference type="PROSITE" id="PS00472">
    <property type="entry name" value="SMALL_CYTOKINES_CC"/>
    <property type="match status" value="1"/>
</dbReference>
<dbReference type="EMBL" id="MN419226">
    <property type="protein sequence ID" value="QLF97093.1"/>
    <property type="molecule type" value="Genomic_DNA"/>
</dbReference>
<dbReference type="EMBL" id="MK876736">
    <property type="protein sequence ID" value="QKE51664.1"/>
    <property type="molecule type" value="Genomic_DNA"/>
</dbReference>
<evidence type="ECO:0000313" key="53">
    <source>
        <dbReference type="EMBL" id="QLI55066.1"/>
    </source>
</evidence>
<organism evidence="8 70">
    <name type="scientific">Human herpesvirus 8</name>
    <name type="common">HHV-8</name>
    <name type="synonym">Kaposi's sarcoma-associated herpesvirus</name>
    <dbReference type="NCBI Taxonomy" id="37296"/>
    <lineage>
        <taxon>Viruses</taxon>
        <taxon>Duplodnaviria</taxon>
        <taxon>Heunggongvirae</taxon>
        <taxon>Peploviricota</taxon>
        <taxon>Herviviricetes</taxon>
        <taxon>Herpesvirales</taxon>
        <taxon>Orthoherpesviridae</taxon>
        <taxon>Gammaherpesvirinae</taxon>
        <taxon>Rhadinovirus</taxon>
        <taxon>Rhadinovirus humangamma8</taxon>
    </lineage>
</organism>
<dbReference type="EMBL" id="MN419223">
    <property type="protein sequence ID" value="QLF96839.1"/>
    <property type="molecule type" value="Genomic_DNA"/>
</dbReference>
<evidence type="ECO:0000313" key="55">
    <source>
        <dbReference type="EMBL" id="QLI55244.1"/>
    </source>
</evidence>
<dbReference type="EMBL" id="MN419227">
    <property type="protein sequence ID" value="QLF97178.1"/>
    <property type="molecule type" value="Genomic_DNA"/>
</dbReference>
<dbReference type="EMBL" id="KT271467">
    <property type="protein sequence ID" value="ALH45391.1"/>
    <property type="molecule type" value="Genomic_DNA"/>
</dbReference>
<dbReference type="EMBL" id="MN419225">
    <property type="protein sequence ID" value="QLF97008.1"/>
    <property type="molecule type" value="Genomic_DNA"/>
</dbReference>
<reference evidence="29" key="8">
    <citation type="submission" date="2019-04" db="EMBL/GenBank/DDBJ databases">
        <title>Spread of a new Kaposi's sarcoma-associated herpesvirus variant driving severe pathologies in men who have sex with men.</title>
        <authorList>
            <person name="Jary A."/>
            <person name="Leducq V."/>
            <person name="Desire N."/>
            <person name="Palich R."/>
            <person name="Joly V."/>
            <person name="Canestri A."/>
            <person name="Gothland A."/>
            <person name="Lambert-Niclot S."/>
            <person name="Surgers L."/>
            <person name="Amiel C."/>
            <person name="Descamps D."/>
            <person name="Spano J.-P."/>
            <person name="Katlama C."/>
            <person name="Calvez V."/>
            <person name="Marcelin A.-G."/>
        </authorList>
    </citation>
    <scope>NUCLEOTIDE SEQUENCE</scope>
    <source>
        <strain evidence="29">BC3</strain>
        <strain evidence="30">P030_KS</strain>
        <strain evidence="31">P044_PEL</strain>
        <strain evidence="32">P072_MCD</strain>
        <strain evidence="33">P075_MCD</strain>
        <strain evidence="34">P076_PEL</strain>
        <strain evidence="35">P100_PEL</strain>
        <strain evidence="36">P133_MCD</strain>
    </source>
</reference>
<evidence type="ECO:0000313" key="62">
    <source>
        <dbReference type="EMBL" id="QLI55867.1"/>
    </source>
</evidence>
<dbReference type="EMBL" id="MT510658">
    <property type="protein sequence ID" value="QLI55333.1"/>
    <property type="molecule type" value="Genomic_DNA"/>
</dbReference>
<dbReference type="EMBL" id="MK876732">
    <property type="protein sequence ID" value="QKE51316.1"/>
    <property type="molecule type" value="Genomic_DNA"/>
</dbReference>
<proteinExistence type="inferred from homology"/>
<reference evidence="8" key="1">
    <citation type="submission" date="2009-09" db="EMBL/GenBank/DDBJ databases">
        <authorList>
            <person name="Brulois K."/>
            <person name="Lee A."/>
            <person name="Chang H."/>
        </authorList>
    </citation>
    <scope>NUCLEOTIDE SEQUENCE</scope>
    <source>
        <strain evidence="8">JSC-1</strain>
    </source>
</reference>
<dbReference type="EMBL" id="MT510665">
    <property type="protein sequence ID" value="QLI55956.1"/>
    <property type="molecule type" value="Genomic_DNA"/>
</dbReference>
<dbReference type="EMBL" id="MT510669">
    <property type="protein sequence ID" value="QLI56311.1"/>
    <property type="molecule type" value="Genomic_DNA"/>
</dbReference>
<dbReference type="EMBL" id="KT271459">
    <property type="protein sequence ID" value="ALH44689.1"/>
    <property type="molecule type" value="Genomic_DNA"/>
</dbReference>
<evidence type="ECO:0000313" key="44">
    <source>
        <dbReference type="EMBL" id="QLF97093.1"/>
    </source>
</evidence>
<gene>
    <name evidence="9" type="primary">K4</name>
    <name evidence="28" type="ORF">HHV8GK18_gp13</name>
</gene>
<dbReference type="DNASU" id="4961514"/>
<dbReference type="EMBL" id="MK876734">
    <property type="protein sequence ID" value="QKE51490.1"/>
    <property type="molecule type" value="Genomic_DNA"/>
</dbReference>
<dbReference type="SMR" id="F5HFL9"/>
<protein>
    <submittedName>
        <fullName evidence="8 9">K4</fullName>
    </submittedName>
</protein>
<dbReference type="EMBL" id="MT510661">
    <property type="protein sequence ID" value="QLI55600.1"/>
    <property type="molecule type" value="Genomic_DNA"/>
</dbReference>
<evidence type="ECO:0000313" key="33">
    <source>
        <dbReference type="EMBL" id="QKE51577.1"/>
    </source>
</evidence>
<dbReference type="EMBL" id="KT271454">
    <property type="protein sequence ID" value="ALH44250.1"/>
    <property type="molecule type" value="Genomic_DNA"/>
</dbReference>
<dbReference type="EMBL" id="MN752405">
    <property type="protein sequence ID" value="QGX86243.1"/>
    <property type="molecule type" value="Genomic_DNA"/>
</dbReference>
<evidence type="ECO:0000313" key="63">
    <source>
        <dbReference type="EMBL" id="QLI55956.1"/>
    </source>
</evidence>
<evidence type="ECO:0000313" key="26">
    <source>
        <dbReference type="EMBL" id="ALH45391.1"/>
    </source>
</evidence>
<evidence type="ECO:0000313" key="65">
    <source>
        <dbReference type="EMBL" id="QLI56133.1"/>
    </source>
</evidence>
<dbReference type="EMBL" id="GQ994935">
    <property type="protein sequence ID" value="ACY00407.1"/>
    <property type="molecule type" value="Genomic_DNA"/>
</dbReference>
<evidence type="ECO:0000313" key="71">
    <source>
        <dbReference type="Proteomes" id="UP000146550"/>
    </source>
</evidence>
<dbReference type="EMBL" id="MT510654">
    <property type="protein sequence ID" value="QLI54977.1"/>
    <property type="molecule type" value="Genomic_DNA"/>
</dbReference>
<evidence type="ECO:0000313" key="25">
    <source>
        <dbReference type="EMBL" id="ALH45303.1"/>
    </source>
</evidence>
<dbReference type="GeneID" id="4961514"/>
<dbReference type="IntAct" id="F5HFL9">
    <property type="interactions" value="5"/>
</dbReference>
<evidence type="ECO:0000313" key="9">
    <source>
        <dbReference type="EMBL" id="ADQ57890.1"/>
    </source>
</evidence>
<evidence type="ECO:0000313" key="28">
    <source>
        <dbReference type="EMBL" id="QGX86243.1"/>
    </source>
</evidence>
<dbReference type="EMBL" id="KT271456">
    <property type="protein sequence ID" value="ALH44426.1"/>
    <property type="molecule type" value="Genomic_DNA"/>
</dbReference>
<evidence type="ECO:0000313" key="43">
    <source>
        <dbReference type="EMBL" id="QLF97008.1"/>
    </source>
</evidence>
<dbReference type="InterPro" id="IPR001811">
    <property type="entry name" value="Chemokine_IL8-like_dom"/>
</dbReference>
<dbReference type="EMBL" id="MK876735">
    <property type="protein sequence ID" value="QKE51577.1"/>
    <property type="molecule type" value="Genomic_DNA"/>
</dbReference>
<evidence type="ECO:0000256" key="1">
    <source>
        <dbReference type="ARBA" id="ARBA00004613"/>
    </source>
</evidence>
<dbReference type="OrthoDB" id="41248at10239"/>
<dbReference type="EMBL" id="KT271458">
    <property type="protein sequence ID" value="ALH44601.1"/>
    <property type="molecule type" value="Genomic_DNA"/>
</dbReference>
<dbReference type="EMBL" id="MT510662">
    <property type="protein sequence ID" value="QLI55689.1"/>
    <property type="molecule type" value="Genomic_DNA"/>
</dbReference>
<evidence type="ECO:0000313" key="64">
    <source>
        <dbReference type="EMBL" id="QLI56044.1"/>
    </source>
</evidence>
<dbReference type="GO" id="GO:0005615">
    <property type="term" value="C:extracellular space"/>
    <property type="evidence" value="ECO:0007669"/>
    <property type="project" value="UniProtKB-KW"/>
</dbReference>
<dbReference type="Proteomes" id="UP000155579">
    <property type="component" value="Segment"/>
</dbReference>
<evidence type="ECO:0000313" key="32">
    <source>
        <dbReference type="EMBL" id="QKE51490.1"/>
    </source>
</evidence>
<dbReference type="EMBL" id="KT271460">
    <property type="protein sequence ID" value="ALH44777.1"/>
    <property type="molecule type" value="Genomic_DNA"/>
</dbReference>
<keyword evidence="6" id="KW-1015">Disulfide bond</keyword>
<evidence type="ECO:0000313" key="56">
    <source>
        <dbReference type="EMBL" id="QLI55333.1"/>
    </source>
</evidence>
<feature type="domain" description="Chemokine interleukin-8-like" evidence="7">
    <location>
        <begin position="31"/>
        <end position="89"/>
    </location>
</feature>
<evidence type="ECO:0000313" key="16">
    <source>
        <dbReference type="EMBL" id="ALH44514.1"/>
    </source>
</evidence>
<keyword evidence="3" id="KW-0202">Cytokine</keyword>
<dbReference type="PANTHER" id="PTHR12015">
    <property type="entry name" value="SMALL INDUCIBLE CYTOKINE A"/>
    <property type="match status" value="1"/>
</dbReference>
<reference evidence="10" key="4">
    <citation type="journal article" date="2012" name="PLoS Pathog.">
        <title>Kaposi's sarcoma herpesvirus K15 protein contributes to virus-induced angiogenesis by recruiting PLCgamma1 and activating NFAT1-dependent RCAN1 expression.</title>
        <authorList>
            <person name="Bala K."/>
            <person name="Bosco R."/>
            <person name="Gramolelli S."/>
            <person name="Haas D.A."/>
            <person name="Kati S."/>
            <person name="Pietrek M."/>
            <person name="Havemeier A."/>
            <person name="Yakushko Y."/>
            <person name="Singh V.V."/>
            <person name="Dittrich-Breiholz O."/>
            <person name="Kracht M."/>
            <person name="Schulz T.F."/>
        </authorList>
    </citation>
    <scope>NUCLEOTIDE SEQUENCE</scope>
    <source>
        <strain evidence="10">KSHV-BAC36-deltaK15</strain>
    </source>
</reference>
<dbReference type="EMBL" id="MK876731">
    <property type="protein sequence ID" value="QKE51229.1"/>
    <property type="molecule type" value="Genomic_DNA"/>
</dbReference>
<evidence type="ECO:0000259" key="7">
    <source>
        <dbReference type="SMART" id="SM00199"/>
    </source>
</evidence>
<reference evidence="46" key="11">
    <citation type="submission" date="2020-05" db="EMBL/GenBank/DDBJ databases">
        <authorList>
            <person name="Santiago J.C.A."/>
        </authorList>
    </citation>
    <scope>NUCLEOTIDE SEQUENCE</scope>
    <source>
        <strain evidence="69">BCBL1</strain>
        <strain evidence="46">U003-C</strain>
        <strain evidence="47">U003-o1</strain>
        <strain evidence="48">U003-o2</strain>
        <strain evidence="49">U003-o3</strain>
        <strain evidence="61">U004-C</strain>
        <strain evidence="63">U004-D</strain>
        <strain evidence="62">U004-o1</strain>
        <strain evidence="52">U007-B</strain>
        <strain evidence="53">U007-o1</strain>
        <strain evidence="54">U008-B</strain>
        <strain evidence="55">U008-D</strain>
        <strain evidence="56">U008-o1</strain>
        <strain evidence="64">U020-B</strain>
        <strain evidence="65">U020-C</strain>
        <strain evidence="66">U020-o1</strain>
        <strain evidence="67">U023-o1</strain>
        <strain evidence="68">U030-C</strain>
        <strain evidence="50">U032-B</strain>
        <strain evidence="51">U032-o1</strain>
        <strain evidence="57">U034-B</strain>
        <strain evidence="58">U034-C</strain>
        <strain evidence="59">U034-o1</strain>
        <strain evidence="60">U034-o2</strain>
    </source>
</reference>
<dbReference type="EMBL" id="MT510649">
    <property type="protein sequence ID" value="QLI54532.1"/>
    <property type="molecule type" value="Genomic_DNA"/>
</dbReference>
<evidence type="ECO:0000313" key="57">
    <source>
        <dbReference type="EMBL" id="QLI55422.1"/>
    </source>
</evidence>
<accession>F5HFL9</accession>
<evidence type="ECO:0000313" key="14">
    <source>
        <dbReference type="EMBL" id="ALH44338.1"/>
    </source>
</evidence>
<dbReference type="EMBL" id="KT271465">
    <property type="protein sequence ID" value="ALH45215.1"/>
    <property type="molecule type" value="Genomic_DNA"/>
</dbReference>
<evidence type="ECO:0000313" key="29">
    <source>
        <dbReference type="EMBL" id="QKE51229.1"/>
    </source>
</evidence>
<dbReference type="EMBL" id="MT510656">
    <property type="protein sequence ID" value="QLI55155.1"/>
    <property type="molecule type" value="Genomic_DNA"/>
</dbReference>
<comment type="subcellular location">
    <subcellularLocation>
        <location evidence="1">Secreted</location>
    </subcellularLocation>
</comment>
<dbReference type="EMBL" id="MT510657">
    <property type="protein sequence ID" value="QLI55244.1"/>
    <property type="molecule type" value="Genomic_DNA"/>
</dbReference>
<evidence type="ECO:0000313" key="52">
    <source>
        <dbReference type="EMBL" id="QLI54977.1"/>
    </source>
</evidence>
<dbReference type="EMBL" id="MN419220">
    <property type="protein sequence ID" value="QLF96586.1"/>
    <property type="molecule type" value="Genomic_DNA"/>
</dbReference>
<evidence type="ECO:0000313" key="50">
    <source>
        <dbReference type="EMBL" id="QLI54799.1"/>
    </source>
</evidence>
<dbReference type="EMBL" id="KT271463">
    <property type="protein sequence ID" value="ALH45041.1"/>
    <property type="molecule type" value="Genomic_DNA"/>
</dbReference>
<evidence type="ECO:0000256" key="2">
    <source>
        <dbReference type="ARBA" id="ARBA00010868"/>
    </source>
</evidence>
<evidence type="ECO:0000313" key="69">
    <source>
        <dbReference type="EMBL" id="QQL05669.1"/>
    </source>
</evidence>
<evidence type="ECO:0000313" key="17">
    <source>
        <dbReference type="EMBL" id="ALH44601.1"/>
    </source>
</evidence>
<evidence type="ECO:0000313" key="54">
    <source>
        <dbReference type="EMBL" id="QLI55155.1"/>
    </source>
</evidence>
<evidence type="ECO:0000313" key="37">
    <source>
        <dbReference type="EMBL" id="QLF96502.1"/>
    </source>
</evidence>
<dbReference type="EMBL" id="MT510653">
    <property type="protein sequence ID" value="QLI54888.1"/>
    <property type="molecule type" value="Genomic_DNA"/>
</dbReference>
<dbReference type="EMBL" id="KT271464">
    <property type="protein sequence ID" value="ALH45127.1"/>
    <property type="molecule type" value="Genomic_DNA"/>
</dbReference>
<dbReference type="EMBL" id="MT510648">
    <property type="protein sequence ID" value="QLI54443.1"/>
    <property type="molecule type" value="Genomic_DNA"/>
</dbReference>
<evidence type="ECO:0000313" key="68">
    <source>
        <dbReference type="EMBL" id="QLI56401.1"/>
    </source>
</evidence>
<dbReference type="EMBL" id="MT510655">
    <property type="protein sequence ID" value="QLI55066.1"/>
    <property type="molecule type" value="Genomic_DNA"/>
</dbReference>
<dbReference type="EMBL" id="MT510664">
    <property type="protein sequence ID" value="QLI55867.1"/>
    <property type="molecule type" value="Genomic_DNA"/>
</dbReference>
<dbReference type="SMART" id="SM00199">
    <property type="entry name" value="SCY"/>
    <property type="match status" value="1"/>
</dbReference>
<evidence type="ECO:0000313" key="51">
    <source>
        <dbReference type="EMBL" id="QLI54888.1"/>
    </source>
</evidence>
<dbReference type="GO" id="GO:0006955">
    <property type="term" value="P:immune response"/>
    <property type="evidence" value="ECO:0007669"/>
    <property type="project" value="InterPro"/>
</dbReference>
<dbReference type="EMBL" id="MT510666">
    <property type="protein sequence ID" value="QLI56044.1"/>
    <property type="molecule type" value="Genomic_DNA"/>
</dbReference>
<evidence type="ECO:0000313" key="72">
    <source>
        <dbReference type="Proteomes" id="UP000155579"/>
    </source>
</evidence>
<dbReference type="InterPro" id="IPR000827">
    <property type="entry name" value="Chemokine_CC_CS"/>
</dbReference>
<evidence type="ECO:0000313" key="8">
    <source>
        <dbReference type="EMBL" id="ACY00407.1"/>
    </source>
</evidence>
<dbReference type="EMBL" id="KT271462">
    <property type="protein sequence ID" value="ALH44953.1"/>
    <property type="molecule type" value="Genomic_DNA"/>
</dbReference>
<dbReference type="EMBL" id="MT510652">
    <property type="protein sequence ID" value="QLI54799.1"/>
    <property type="molecule type" value="Genomic_DNA"/>
</dbReference>
<dbReference type="EMBL" id="MN419219">
    <property type="protein sequence ID" value="QLF96502.1"/>
    <property type="molecule type" value="Genomic_DNA"/>
</dbReference>
<dbReference type="EMBL" id="KT271457">
    <property type="protein sequence ID" value="ALH44514.1"/>
    <property type="molecule type" value="Genomic_DNA"/>
</dbReference>
<keyword evidence="5" id="KW-0732">Signal</keyword>
<dbReference type="Proteomes" id="UP000141755">
    <property type="component" value="Segment"/>
</dbReference>
<evidence type="ECO:0000313" key="34">
    <source>
        <dbReference type="EMBL" id="QKE51664.1"/>
    </source>
</evidence>
<evidence type="ECO:0000313" key="18">
    <source>
        <dbReference type="EMBL" id="ALH44689.1"/>
    </source>
</evidence>
<evidence type="ECO:0000256" key="6">
    <source>
        <dbReference type="ARBA" id="ARBA00023157"/>
    </source>
</evidence>
<reference evidence="28" key="7">
    <citation type="journal article" date="2019" name="J. Virol.">
        <title>Targeting the Kaposi Sarcoma Herpesvirus ORF 21 tyrosine kinase and viral lytic reactivation by tyrosine kinase inhibitors approved for clinical use.</title>
        <authorList>
            <person name="Beauclair G."/>
            <person name="Naimo E."/>
            <person name="Dubich T."/>
            <person name="Rueckert J."/>
            <person name="Koch S."/>
            <person name="Dhingra A."/>
            <person name="Wirth D."/>
            <person name="Schulz T.F."/>
        </authorList>
    </citation>
    <scope>NUCLEOTIDE SEQUENCE</scope>
</reference>
<evidence type="ECO:0000313" key="10">
    <source>
        <dbReference type="EMBL" id="AFQ99139.1"/>
    </source>
</evidence>
<evidence type="ECO:0000313" key="39">
    <source>
        <dbReference type="EMBL" id="QLF96670.1"/>
    </source>
</evidence>
<dbReference type="EMBL" id="KT271453">
    <property type="protein sequence ID" value="ALH44164.1"/>
    <property type="molecule type" value="Genomic_DNA"/>
</dbReference>
<evidence type="ECO:0000313" key="46">
    <source>
        <dbReference type="EMBL" id="QLI54443.1"/>
    </source>
</evidence>
<dbReference type="EMBL" id="MK876733">
    <property type="protein sequence ID" value="QKE51403.1"/>
    <property type="molecule type" value="Genomic_DNA"/>
</dbReference>
<evidence type="ECO:0000313" key="21">
    <source>
        <dbReference type="EMBL" id="ALH44953.1"/>
    </source>
</evidence>
<keyword evidence="4" id="KW-0964">Secreted</keyword>
<dbReference type="EMBL" id="MT510659">
    <property type="protein sequence ID" value="QLI55422.1"/>
    <property type="molecule type" value="Genomic_DNA"/>
</dbReference>
<dbReference type="GO" id="GO:0008009">
    <property type="term" value="F:chemokine activity"/>
    <property type="evidence" value="ECO:0007669"/>
    <property type="project" value="InterPro"/>
</dbReference>
<evidence type="ECO:0000313" key="23">
    <source>
        <dbReference type="EMBL" id="ALH45127.1"/>
    </source>
</evidence>
<evidence type="ECO:0000313" key="24">
    <source>
        <dbReference type="EMBL" id="ALH45215.1"/>
    </source>
</evidence>
<evidence type="ECO:0000313" key="30">
    <source>
        <dbReference type="EMBL" id="QKE51316.1"/>
    </source>
</evidence>
<reference evidence="46" key="12">
    <citation type="submission" date="2020-07" db="EMBL/GenBank/DDBJ databases">
        <title>Tumor-specific changes in Kaposi sarcoma-associated herpesvirus genomes in Ugandan adults with Kaposi sarcoma.</title>
        <authorList>
            <person name="Goldman J.D."/>
            <person name="Zhao H."/>
            <person name="Pankow A.P."/>
            <person name="Okuku F."/>
            <person name="Schmitt M.W."/>
            <person name="Chen L.H."/>
            <person name="Hill C.A."/>
            <person name="Casper C."/>
            <person name="Phipps W.T."/>
            <person name="Mullins J.I."/>
        </authorList>
    </citation>
    <scope>NUCLEOTIDE SEQUENCE</scope>
    <source>
        <strain evidence="69">BCBL1</strain>
        <strain evidence="46">U003-C</strain>
        <strain evidence="47">U003-o1</strain>
        <strain evidence="48">U003-o2</strain>
        <strain evidence="49">U003-o3</strain>
        <strain evidence="61">U004-C</strain>
        <strain evidence="63">U004-D</strain>
        <strain evidence="62">U004-o1</strain>
        <strain evidence="52">U007-B</strain>
        <strain evidence="53">U007-o1</strain>
        <strain evidence="54">U008-B</strain>
        <strain evidence="55">U008-D</strain>
        <strain evidence="56">U008-o1</strain>
        <strain evidence="64">U020-B</strain>
        <strain evidence="65">U020-C</strain>
        <strain evidence="66">U020-o1</strain>
        <strain evidence="67">U023-o1</strain>
        <strain evidence="68">U030-C</strain>
        <strain evidence="50">U032-B</strain>
        <strain evidence="51">U032-o1</strain>
        <strain evidence="57">U034-B</strain>
        <strain evidence="58">U034-C</strain>
        <strain evidence="59">U034-o1</strain>
        <strain evidence="60">U034-o2</strain>
    </source>
</reference>
<dbReference type="EMBL" id="MN419221">
    <property type="protein sequence ID" value="QLF96670.1"/>
    <property type="molecule type" value="Genomic_DNA"/>
</dbReference>
<evidence type="ECO:0000256" key="3">
    <source>
        <dbReference type="ARBA" id="ARBA00022514"/>
    </source>
</evidence>
<evidence type="ECO:0000313" key="20">
    <source>
        <dbReference type="EMBL" id="ALH44865.1"/>
    </source>
</evidence>
<reference evidence="8 70" key="3">
    <citation type="journal article" date="2012" name="J. Virol.">
        <title>Construction and Manipulation of a New Kaposi's Sarcoma-Associated Herpesvirus Bacterial Artificial Chromosome Clone.</title>
        <authorList>
            <person name="Brulois K.F."/>
            <person name="Chang H."/>
            <person name="Lee A.S."/>
            <person name="Ensser A."/>
            <person name="Wong L.Y."/>
            <person name="Toth Z."/>
            <person name="Lee S.H."/>
            <person name="Lee H.R."/>
            <person name="Myoung J."/>
            <person name="Ganem D."/>
            <person name="Oh T.K."/>
            <person name="Kim J.F."/>
            <person name="Gao S.J."/>
            <person name="Jung J.U."/>
        </authorList>
    </citation>
    <scope>NUCLEOTIDE SEQUENCE [LARGE SCALE GENOMIC DNA]</scope>
    <source>
        <strain evidence="8">JSC-1</strain>
    </source>
</reference>
<dbReference type="EMBL" id="MN419224">
    <property type="protein sequence ID" value="QLF96923.1"/>
    <property type="molecule type" value="Genomic_DNA"/>
</dbReference>
<dbReference type="KEGG" id="vg:4961514"/>
<dbReference type="EMBL" id="MN419222">
    <property type="protein sequence ID" value="QLF96754.1"/>
    <property type="molecule type" value="Genomic_DNA"/>
</dbReference>
<evidence type="ECO:0000313" key="41">
    <source>
        <dbReference type="EMBL" id="QLF96839.1"/>
    </source>
</evidence>